<dbReference type="AlphaFoldDB" id="A0A6P1T0N2"/>
<evidence type="ECO:0000256" key="2">
    <source>
        <dbReference type="SAM" id="SignalP"/>
    </source>
</evidence>
<dbReference type="Pfam" id="PF13517">
    <property type="entry name" value="FG-GAP_3"/>
    <property type="match status" value="1"/>
</dbReference>
<feature type="signal peptide" evidence="2">
    <location>
        <begin position="1"/>
        <end position="19"/>
    </location>
</feature>
<dbReference type="Proteomes" id="UP000464495">
    <property type="component" value="Chromosome"/>
</dbReference>
<proteinExistence type="predicted"/>
<organism evidence="3 4">
    <name type="scientific">Algicella marina</name>
    <dbReference type="NCBI Taxonomy" id="2683284"/>
    <lineage>
        <taxon>Bacteria</taxon>
        <taxon>Pseudomonadati</taxon>
        <taxon>Pseudomonadota</taxon>
        <taxon>Alphaproteobacteria</taxon>
        <taxon>Rhodobacterales</taxon>
        <taxon>Paracoccaceae</taxon>
        <taxon>Algicella</taxon>
    </lineage>
</organism>
<dbReference type="SUPFAM" id="SSF69318">
    <property type="entry name" value="Integrin alpha N-terminal domain"/>
    <property type="match status" value="1"/>
</dbReference>
<keyword evidence="1 2" id="KW-0732">Signal</keyword>
<protein>
    <submittedName>
        <fullName evidence="3">VCBS repeat-containing protein</fullName>
    </submittedName>
</protein>
<keyword evidence="4" id="KW-1185">Reference proteome</keyword>
<sequence>MFRRLAGLLLVAFAPAAMACEAMTNGWGLEGRSAEIEISNAKPDGTQHEGWASAATRLIMHAGFRDLTSDYGHDVLGGIKEARQLTIHLRQPGDDRITCPAEVILPKGTYFEDVTPRLSDLTGDGMPEIVVVESSEDTGARLSIYDRRGALVAATRPIGRRYRWLAPAGIADFNNDGMPDIAYVDRPHLAKILRIVTLDGKELVEIANLRGVSNHRIGDRMIHGGLYDCGGQVGLILASGNWQQAIKVTLLERGAVQENLGAITAPDDLARHLGC</sequence>
<accession>A0A6P1T0N2</accession>
<evidence type="ECO:0000313" key="3">
    <source>
        <dbReference type="EMBL" id="QHQ34996.1"/>
    </source>
</evidence>
<gene>
    <name evidence="3" type="ORF">GO499_07190</name>
</gene>
<dbReference type="RefSeq" id="WP_161861561.1">
    <property type="nucleotide sequence ID" value="NZ_CP046620.1"/>
</dbReference>
<dbReference type="KEGG" id="amaq:GO499_07190"/>
<dbReference type="PROSITE" id="PS51257">
    <property type="entry name" value="PROKAR_LIPOPROTEIN"/>
    <property type="match status" value="1"/>
</dbReference>
<feature type="chain" id="PRO_5026992098" evidence="2">
    <location>
        <begin position="20"/>
        <end position="275"/>
    </location>
</feature>
<evidence type="ECO:0000256" key="1">
    <source>
        <dbReference type="ARBA" id="ARBA00022729"/>
    </source>
</evidence>
<name>A0A6P1T0N2_9RHOB</name>
<dbReference type="EMBL" id="CP046620">
    <property type="protein sequence ID" value="QHQ34996.1"/>
    <property type="molecule type" value="Genomic_DNA"/>
</dbReference>
<dbReference type="InterPro" id="IPR013517">
    <property type="entry name" value="FG-GAP"/>
</dbReference>
<reference evidence="3 4" key="1">
    <citation type="submission" date="2019-12" db="EMBL/GenBank/DDBJ databases">
        <title>Complete genome sequence of Algicella marina strain 9Alg 56(T) isolated from the red alga Tichocarpus crinitus.</title>
        <authorList>
            <person name="Kim S.-G."/>
            <person name="Nedashkovskaya O.I."/>
        </authorList>
    </citation>
    <scope>NUCLEOTIDE SEQUENCE [LARGE SCALE GENOMIC DNA]</scope>
    <source>
        <strain evidence="3 4">9Alg 56</strain>
    </source>
</reference>
<evidence type="ECO:0000313" key="4">
    <source>
        <dbReference type="Proteomes" id="UP000464495"/>
    </source>
</evidence>
<dbReference type="InterPro" id="IPR028994">
    <property type="entry name" value="Integrin_alpha_N"/>
</dbReference>